<dbReference type="GO" id="GO:0008408">
    <property type="term" value="F:3'-5' exonuclease activity"/>
    <property type="evidence" value="ECO:0007669"/>
    <property type="project" value="InterPro"/>
</dbReference>
<dbReference type="PANTHER" id="PTHR32294">
    <property type="entry name" value="DNA POLYMERASE III SUBUNIT ALPHA"/>
    <property type="match status" value="1"/>
</dbReference>
<dbReference type="EMBL" id="BARS01016149">
    <property type="protein sequence ID" value="GAF98179.1"/>
    <property type="molecule type" value="Genomic_DNA"/>
</dbReference>
<dbReference type="InterPro" id="IPR016195">
    <property type="entry name" value="Pol/histidinol_Pase-like"/>
</dbReference>
<name>X0TXZ9_9ZZZZ</name>
<dbReference type="AlphaFoldDB" id="X0TXZ9"/>
<dbReference type="Pfam" id="PF02811">
    <property type="entry name" value="PHP"/>
    <property type="match status" value="1"/>
</dbReference>
<dbReference type="SUPFAM" id="SSF89550">
    <property type="entry name" value="PHP domain-like"/>
    <property type="match status" value="1"/>
</dbReference>
<proteinExistence type="predicted"/>
<comment type="caution">
    <text evidence="2">The sequence shown here is derived from an EMBL/GenBank/DDBJ whole genome shotgun (WGS) entry which is preliminary data.</text>
</comment>
<dbReference type="InterPro" id="IPR003141">
    <property type="entry name" value="Pol/His_phosphatase_N"/>
</dbReference>
<feature type="non-terminal residue" evidence="2">
    <location>
        <position position="264"/>
    </location>
</feature>
<dbReference type="SMART" id="SM00481">
    <property type="entry name" value="POLIIIAc"/>
    <property type="match status" value="1"/>
</dbReference>
<feature type="domain" description="Polymerase/histidinol phosphatase N-terminal" evidence="1">
    <location>
        <begin position="9"/>
        <end position="76"/>
    </location>
</feature>
<evidence type="ECO:0000259" key="1">
    <source>
        <dbReference type="SMART" id="SM00481"/>
    </source>
</evidence>
<accession>X0TXZ9</accession>
<gene>
    <name evidence="2" type="ORF">S01H1_26629</name>
</gene>
<dbReference type="InterPro" id="IPR004013">
    <property type="entry name" value="PHP_dom"/>
</dbReference>
<sequence length="264" mass="29893">MLAPNLMFTHLHLHTEYSLLDGLTRIPLLMDRARELGQEAIALTDHGVLYGAVQFYKEAKARGIKPIIGVEAYVARGSRHSREPNDKQPYHLTLLARNETGYRNLLAAATKAHLEGHYYRPRMDKEVLEEHHEGVIALSGCTSSEIARLLTEGRFPDAVKAARWYQDVFGDFFIEVQEHGIEEAKELNGKLVELARETGLPLVATNDVHYVRQEDAPFQDILLCIGTNSSVLDDKRLRMAGEPDSYYLKPEEEMRALFPELPEA</sequence>
<protein>
    <recommendedName>
        <fullName evidence="1">Polymerase/histidinol phosphatase N-terminal domain-containing protein</fullName>
    </recommendedName>
</protein>
<dbReference type="GO" id="GO:0006260">
    <property type="term" value="P:DNA replication"/>
    <property type="evidence" value="ECO:0007669"/>
    <property type="project" value="InterPro"/>
</dbReference>
<evidence type="ECO:0000313" key="2">
    <source>
        <dbReference type="EMBL" id="GAF98179.1"/>
    </source>
</evidence>
<dbReference type="CDD" id="cd12113">
    <property type="entry name" value="PHP_PolIIIA_DnaE3"/>
    <property type="match status" value="1"/>
</dbReference>
<dbReference type="Gene3D" id="3.20.20.140">
    <property type="entry name" value="Metal-dependent hydrolases"/>
    <property type="match status" value="1"/>
</dbReference>
<organism evidence="2">
    <name type="scientific">marine sediment metagenome</name>
    <dbReference type="NCBI Taxonomy" id="412755"/>
    <lineage>
        <taxon>unclassified sequences</taxon>
        <taxon>metagenomes</taxon>
        <taxon>ecological metagenomes</taxon>
    </lineage>
</organism>
<dbReference type="PANTHER" id="PTHR32294:SF0">
    <property type="entry name" value="DNA POLYMERASE III SUBUNIT ALPHA"/>
    <property type="match status" value="1"/>
</dbReference>
<reference evidence="2" key="1">
    <citation type="journal article" date="2014" name="Front. Microbiol.">
        <title>High frequency of phylogenetically diverse reductive dehalogenase-homologous genes in deep subseafloor sedimentary metagenomes.</title>
        <authorList>
            <person name="Kawai M."/>
            <person name="Futagami T."/>
            <person name="Toyoda A."/>
            <person name="Takaki Y."/>
            <person name="Nishi S."/>
            <person name="Hori S."/>
            <person name="Arai W."/>
            <person name="Tsubouchi T."/>
            <person name="Morono Y."/>
            <person name="Uchiyama I."/>
            <person name="Ito T."/>
            <person name="Fujiyama A."/>
            <person name="Inagaki F."/>
            <person name="Takami H."/>
        </authorList>
    </citation>
    <scope>NUCLEOTIDE SEQUENCE</scope>
    <source>
        <strain evidence="2">Expedition CK06-06</strain>
    </source>
</reference>
<dbReference type="InterPro" id="IPR004805">
    <property type="entry name" value="DnaE2/DnaE/PolC"/>
</dbReference>